<dbReference type="InterPro" id="IPR011060">
    <property type="entry name" value="RibuloseP-bd_barrel"/>
</dbReference>
<accession>A0AAJ1BDB8</accession>
<dbReference type="AlphaFoldDB" id="A0AAJ1BDB8"/>
<evidence type="ECO:0000259" key="4">
    <source>
        <dbReference type="Pfam" id="PF16325"/>
    </source>
</evidence>
<dbReference type="SUPFAM" id="SSF51366">
    <property type="entry name" value="Ribulose-phoshate binding barrel"/>
    <property type="match status" value="1"/>
</dbReference>
<evidence type="ECO:0000256" key="1">
    <source>
        <dbReference type="ARBA" id="ARBA00022670"/>
    </source>
</evidence>
<dbReference type="GO" id="GO:0008233">
    <property type="term" value="F:peptidase activity"/>
    <property type="evidence" value="ECO:0007669"/>
    <property type="project" value="UniProtKB-KW"/>
</dbReference>
<keyword evidence="2" id="KW-0378">Hydrolase</keyword>
<dbReference type="Proteomes" id="UP001200537">
    <property type="component" value="Unassembled WGS sequence"/>
</dbReference>
<dbReference type="Gene3D" id="2.40.30.10">
    <property type="entry name" value="Translation factors"/>
    <property type="match status" value="1"/>
</dbReference>
<dbReference type="PANTHER" id="PTHR30217">
    <property type="entry name" value="PEPTIDASE U32 FAMILY"/>
    <property type="match status" value="1"/>
</dbReference>
<keyword evidence="1" id="KW-0645">Protease</keyword>
<dbReference type="PANTHER" id="PTHR30217:SF6">
    <property type="entry name" value="TRNA HYDROXYLATION PROTEIN P"/>
    <property type="match status" value="1"/>
</dbReference>
<dbReference type="PROSITE" id="PS01276">
    <property type="entry name" value="PEPTIDASE_U32"/>
    <property type="match status" value="1"/>
</dbReference>
<dbReference type="RefSeq" id="WP_024060060.1">
    <property type="nucleotide sequence ID" value="NZ_JAGZVZ010000006.1"/>
</dbReference>
<dbReference type="EMBL" id="JAKNHJ010000008">
    <property type="protein sequence ID" value="MCG4617915.1"/>
    <property type="molecule type" value="Genomic_DNA"/>
</dbReference>
<organism evidence="5 6">
    <name type="scientific">Varibaculum cambriense</name>
    <dbReference type="NCBI Taxonomy" id="184870"/>
    <lineage>
        <taxon>Bacteria</taxon>
        <taxon>Bacillati</taxon>
        <taxon>Actinomycetota</taxon>
        <taxon>Actinomycetes</taxon>
        <taxon>Actinomycetales</taxon>
        <taxon>Actinomycetaceae</taxon>
        <taxon>Varibaculum</taxon>
    </lineage>
</organism>
<protein>
    <submittedName>
        <fullName evidence="5">U32 family peptidase</fullName>
    </submittedName>
</protein>
<dbReference type="Pfam" id="PF16325">
    <property type="entry name" value="Peptidase_U32_C"/>
    <property type="match status" value="1"/>
</dbReference>
<feature type="domain" description="Peptidase family U32 C-terminal" evidence="4">
    <location>
        <begin position="356"/>
        <end position="439"/>
    </location>
</feature>
<dbReference type="GO" id="GO:0006508">
    <property type="term" value="P:proteolysis"/>
    <property type="evidence" value="ECO:0007669"/>
    <property type="project" value="UniProtKB-KW"/>
</dbReference>
<comment type="similarity">
    <text evidence="3">Belongs to the peptidase U32 family.</text>
</comment>
<evidence type="ECO:0000313" key="5">
    <source>
        <dbReference type="EMBL" id="MCG4617915.1"/>
    </source>
</evidence>
<dbReference type="InterPro" id="IPR051454">
    <property type="entry name" value="RNA/ubiquinone_mod_enzymes"/>
</dbReference>
<dbReference type="InterPro" id="IPR032525">
    <property type="entry name" value="Peptidase_U32_C"/>
</dbReference>
<evidence type="ECO:0000256" key="3">
    <source>
        <dbReference type="ARBA" id="ARBA00038374"/>
    </source>
</evidence>
<reference evidence="5" key="1">
    <citation type="submission" date="2022-01" db="EMBL/GenBank/DDBJ databases">
        <title>Collection of gut derived symbiotic bacterial strains cultured from healthy donors.</title>
        <authorList>
            <person name="Lin H."/>
            <person name="Kohout C."/>
            <person name="Waligurski E."/>
            <person name="Pamer E.G."/>
        </authorList>
    </citation>
    <scope>NUCLEOTIDE SEQUENCE</scope>
    <source>
        <strain evidence="5">DFI.7.46</strain>
    </source>
</reference>
<evidence type="ECO:0000313" key="6">
    <source>
        <dbReference type="Proteomes" id="UP001200537"/>
    </source>
</evidence>
<evidence type="ECO:0000256" key="2">
    <source>
        <dbReference type="ARBA" id="ARBA00022801"/>
    </source>
</evidence>
<name>A0AAJ1BDB8_9ACTO</name>
<sequence length="443" mass="49023">MHNDNPEYSPSILRRLNPEVLAPAGNLDTLKTAIDFGADAVYCGGKAFGMRAAPRNFSLEDFEDATTYAHQRGARVYVTCNILPDSDEVVAMNEYMGQLGEIGVDALIVTDIGVLMAARRVAPDTDIHISTQAGVTNYQAAEALAALGASRVVLARELDLPAIRMLRAHVSPELEIEAFVHGSMCMAFSGRCLISQHTTGRDANHGDCVQACRYKYHVVEEKKSGNIIPVEVTDQGSFLFNSQDMNMVEHVADVIDAGVTSLKIEGRAKSAYYVAAMANAYKCAVNEYMVQRGFENAQGQELKPLIPSEEPGDKIVLPDWIGQEPYKVTHREYSTGFYYPENPASESITKGGYINTWRWLGSVRDYRADEGRVYILAKNKITPLMPIEFLIPGARPIEYQIPDHDLWDEFGHEVPEINHPAHEFSFPCPLPLPAGAMIRAKVR</sequence>
<gene>
    <name evidence="5" type="ORF">L0M99_05345</name>
</gene>
<comment type="caution">
    <text evidence="5">The sequence shown here is derived from an EMBL/GenBank/DDBJ whole genome shotgun (WGS) entry which is preliminary data.</text>
</comment>
<dbReference type="Pfam" id="PF01136">
    <property type="entry name" value="Peptidase_U32"/>
    <property type="match status" value="1"/>
</dbReference>
<proteinExistence type="inferred from homology"/>
<dbReference type="InterPro" id="IPR001539">
    <property type="entry name" value="Peptidase_U32"/>
</dbReference>